<keyword evidence="4" id="KW-0560">Oxidoreductase</keyword>
<evidence type="ECO:0000256" key="1">
    <source>
        <dbReference type="ARBA" id="ARBA00001961"/>
    </source>
</evidence>
<gene>
    <name evidence="8" type="primary">P4H13</name>
    <name evidence="8" type="ORF">LARI1_G000516</name>
</gene>
<dbReference type="SMART" id="SM00702">
    <property type="entry name" value="P4Hc"/>
    <property type="match status" value="1"/>
</dbReference>
<keyword evidence="3" id="KW-0223">Dioxygenase</keyword>
<comment type="cofactor">
    <cofactor evidence="1">
        <name>L-ascorbate</name>
        <dbReference type="ChEBI" id="CHEBI:38290"/>
    </cofactor>
</comment>
<keyword evidence="2" id="KW-0479">Metal-binding</keyword>
<evidence type="ECO:0000256" key="6">
    <source>
        <dbReference type="SAM" id="MobiDB-lite"/>
    </source>
</evidence>
<dbReference type="InterPro" id="IPR006620">
    <property type="entry name" value="Pro_4_hyd_alph"/>
</dbReference>
<sequence>MARPVEVEVRGVRPPTSPPPSSTTPPPPPPPPYPQHPTAPPSPAPLPPASPPVSCILSRARSFLSPSLLSDSEDFGTPQIVRYAPGQKFDLHYDWYPSPQPLSGRRGLSFNRVASFFVYLDESEASLKKGGERDGDGDGDVGGETWFPYIETRGEGKGNGNGGKKWRKHEDGGTAFRPRRGNAVFWVNLHGNGTGDERVQHAGLPLREGVKTAMNIWPRRVYGG</sequence>
<organism evidence="8 9">
    <name type="scientific">Lachnellula arida</name>
    <dbReference type="NCBI Taxonomy" id="1316785"/>
    <lineage>
        <taxon>Eukaryota</taxon>
        <taxon>Fungi</taxon>
        <taxon>Dikarya</taxon>
        <taxon>Ascomycota</taxon>
        <taxon>Pezizomycotina</taxon>
        <taxon>Leotiomycetes</taxon>
        <taxon>Helotiales</taxon>
        <taxon>Lachnaceae</taxon>
        <taxon>Lachnellula</taxon>
    </lineage>
</organism>
<feature type="domain" description="Prolyl 4-hydroxylase alpha subunit" evidence="7">
    <location>
        <begin position="4"/>
        <end position="219"/>
    </location>
</feature>
<dbReference type="PANTHER" id="PTHR10869">
    <property type="entry name" value="PROLYL 4-HYDROXYLASE ALPHA SUBUNIT"/>
    <property type="match status" value="1"/>
</dbReference>
<dbReference type="InterPro" id="IPR045054">
    <property type="entry name" value="P4HA-like"/>
</dbReference>
<feature type="region of interest" description="Disordered" evidence="6">
    <location>
        <begin position="1"/>
        <end position="52"/>
    </location>
</feature>
<feature type="region of interest" description="Disordered" evidence="6">
    <location>
        <begin position="128"/>
        <end position="173"/>
    </location>
</feature>
<comment type="caution">
    <text evidence="8">The sequence shown here is derived from an EMBL/GenBank/DDBJ whole genome shotgun (WGS) entry which is preliminary data.</text>
</comment>
<dbReference type="GO" id="GO:0004656">
    <property type="term" value="F:procollagen-proline 4-dioxygenase activity"/>
    <property type="evidence" value="ECO:0007669"/>
    <property type="project" value="TreeGrafter"/>
</dbReference>
<evidence type="ECO:0000256" key="3">
    <source>
        <dbReference type="ARBA" id="ARBA00022964"/>
    </source>
</evidence>
<feature type="compositionally biased region" description="Basic and acidic residues" evidence="6">
    <location>
        <begin position="1"/>
        <end position="11"/>
    </location>
</feature>
<proteinExistence type="predicted"/>
<dbReference type="Pfam" id="PF13640">
    <property type="entry name" value="2OG-FeII_Oxy_3"/>
    <property type="match status" value="1"/>
</dbReference>
<feature type="compositionally biased region" description="Pro residues" evidence="6">
    <location>
        <begin position="15"/>
        <end position="51"/>
    </location>
</feature>
<dbReference type="GO" id="GO:0005506">
    <property type="term" value="F:iron ion binding"/>
    <property type="evidence" value="ECO:0007669"/>
    <property type="project" value="InterPro"/>
</dbReference>
<evidence type="ECO:0000256" key="2">
    <source>
        <dbReference type="ARBA" id="ARBA00022723"/>
    </source>
</evidence>
<dbReference type="GO" id="GO:0005783">
    <property type="term" value="C:endoplasmic reticulum"/>
    <property type="evidence" value="ECO:0007669"/>
    <property type="project" value="TreeGrafter"/>
</dbReference>
<dbReference type="Proteomes" id="UP000469559">
    <property type="component" value="Unassembled WGS sequence"/>
</dbReference>
<dbReference type="EMBL" id="QGMF01000012">
    <property type="protein sequence ID" value="TVY21570.1"/>
    <property type="molecule type" value="Genomic_DNA"/>
</dbReference>
<evidence type="ECO:0000256" key="5">
    <source>
        <dbReference type="ARBA" id="ARBA00023004"/>
    </source>
</evidence>
<reference evidence="8 9" key="1">
    <citation type="submission" date="2018-05" db="EMBL/GenBank/DDBJ databases">
        <title>Whole genome sequencing for identification of molecular markers to develop diagnostic detection tools for the regulated plant pathogen Lachnellula willkommii.</title>
        <authorList>
            <person name="Giroux E."/>
            <person name="Bilodeau G."/>
        </authorList>
    </citation>
    <scope>NUCLEOTIDE SEQUENCE [LARGE SCALE GENOMIC DNA]</scope>
    <source>
        <strain evidence="8 9">CBS 203.66</strain>
    </source>
</reference>
<dbReference type="Gene3D" id="2.60.120.620">
    <property type="entry name" value="q2cbj1_9rhob like domain"/>
    <property type="match status" value="1"/>
</dbReference>
<evidence type="ECO:0000313" key="8">
    <source>
        <dbReference type="EMBL" id="TVY21570.1"/>
    </source>
</evidence>
<dbReference type="PANTHER" id="PTHR10869:SF242">
    <property type="entry name" value="PROLYL 4-HYDROXYLASE ALPHA SUBUNIT DOMAIN-CONTAINING PROTEIN"/>
    <property type="match status" value="1"/>
</dbReference>
<dbReference type="InterPro" id="IPR044862">
    <property type="entry name" value="Pro_4_hyd_alph_FE2OG_OXY"/>
</dbReference>
<accession>A0A8T9BN83</accession>
<evidence type="ECO:0000259" key="7">
    <source>
        <dbReference type="SMART" id="SM00702"/>
    </source>
</evidence>
<evidence type="ECO:0000256" key="4">
    <source>
        <dbReference type="ARBA" id="ARBA00023002"/>
    </source>
</evidence>
<dbReference type="AlphaFoldDB" id="A0A8T9BN83"/>
<evidence type="ECO:0000313" key="9">
    <source>
        <dbReference type="Proteomes" id="UP000469559"/>
    </source>
</evidence>
<keyword evidence="5" id="KW-0408">Iron</keyword>
<dbReference type="GO" id="GO:0031418">
    <property type="term" value="F:L-ascorbic acid binding"/>
    <property type="evidence" value="ECO:0007669"/>
    <property type="project" value="InterPro"/>
</dbReference>
<protein>
    <submittedName>
        <fullName evidence="8">Prolyl 4-hydroxylase 13</fullName>
    </submittedName>
</protein>
<keyword evidence="9" id="KW-1185">Reference proteome</keyword>
<dbReference type="OrthoDB" id="420380at2759"/>
<name>A0A8T9BN83_9HELO</name>